<dbReference type="SUPFAM" id="SSF48498">
    <property type="entry name" value="Tetracyclin repressor-like, C-terminal domain"/>
    <property type="match status" value="1"/>
</dbReference>
<keyword evidence="7" id="KW-1185">Reference proteome</keyword>
<evidence type="ECO:0000313" key="6">
    <source>
        <dbReference type="EMBL" id="GMA41547.1"/>
    </source>
</evidence>
<dbReference type="PRINTS" id="PR00455">
    <property type="entry name" value="HTHTETR"/>
</dbReference>
<dbReference type="PANTHER" id="PTHR30055:SF234">
    <property type="entry name" value="HTH-TYPE TRANSCRIPTIONAL REGULATOR BETI"/>
    <property type="match status" value="1"/>
</dbReference>
<organism evidence="6 7">
    <name type="scientific">Mobilicoccus caccae</name>
    <dbReference type="NCBI Taxonomy" id="1859295"/>
    <lineage>
        <taxon>Bacteria</taxon>
        <taxon>Bacillati</taxon>
        <taxon>Actinomycetota</taxon>
        <taxon>Actinomycetes</taxon>
        <taxon>Micrococcales</taxon>
        <taxon>Dermatophilaceae</taxon>
        <taxon>Mobilicoccus</taxon>
    </lineage>
</organism>
<reference evidence="7" key="1">
    <citation type="journal article" date="2019" name="Int. J. Syst. Evol. Microbiol.">
        <title>The Global Catalogue of Microorganisms (GCM) 10K type strain sequencing project: providing services to taxonomists for standard genome sequencing and annotation.</title>
        <authorList>
            <consortium name="The Broad Institute Genomics Platform"/>
            <consortium name="The Broad Institute Genome Sequencing Center for Infectious Disease"/>
            <person name="Wu L."/>
            <person name="Ma J."/>
        </authorList>
    </citation>
    <scope>NUCLEOTIDE SEQUENCE [LARGE SCALE GENOMIC DNA]</scope>
    <source>
        <strain evidence="7">NBRC 113072</strain>
    </source>
</reference>
<evidence type="ECO:0000256" key="2">
    <source>
        <dbReference type="ARBA" id="ARBA00023125"/>
    </source>
</evidence>
<accession>A0ABQ6IUJ2</accession>
<dbReference type="InterPro" id="IPR009057">
    <property type="entry name" value="Homeodomain-like_sf"/>
</dbReference>
<dbReference type="PANTHER" id="PTHR30055">
    <property type="entry name" value="HTH-TYPE TRANSCRIPTIONAL REGULATOR RUTR"/>
    <property type="match status" value="1"/>
</dbReference>
<keyword evidence="2 4" id="KW-0238">DNA-binding</keyword>
<dbReference type="InterPro" id="IPR036271">
    <property type="entry name" value="Tet_transcr_reg_TetR-rel_C_sf"/>
</dbReference>
<feature type="domain" description="HTH tetR-type" evidence="5">
    <location>
        <begin position="15"/>
        <end position="75"/>
    </location>
</feature>
<evidence type="ECO:0000256" key="4">
    <source>
        <dbReference type="PROSITE-ProRule" id="PRU00335"/>
    </source>
</evidence>
<dbReference type="PROSITE" id="PS50977">
    <property type="entry name" value="HTH_TETR_2"/>
    <property type="match status" value="1"/>
</dbReference>
<dbReference type="Proteomes" id="UP001157126">
    <property type="component" value="Unassembled WGS sequence"/>
</dbReference>
<comment type="caution">
    <text evidence="6">The sequence shown here is derived from an EMBL/GenBank/DDBJ whole genome shotgun (WGS) entry which is preliminary data.</text>
</comment>
<gene>
    <name evidence="6" type="ORF">GCM10025883_35920</name>
</gene>
<evidence type="ECO:0000313" key="7">
    <source>
        <dbReference type="Proteomes" id="UP001157126"/>
    </source>
</evidence>
<proteinExistence type="predicted"/>
<dbReference type="Gene3D" id="1.10.357.10">
    <property type="entry name" value="Tetracycline Repressor, domain 2"/>
    <property type="match status" value="1"/>
</dbReference>
<name>A0ABQ6IUJ2_9MICO</name>
<dbReference type="InterPro" id="IPR050109">
    <property type="entry name" value="HTH-type_TetR-like_transc_reg"/>
</dbReference>
<sequence length="201" mass="21789">MTRTYSSEVRERRAAQTRRRILDAAREEFLAGGFGKAGIAGIARAAGVSSQTVHAHFGTKAALVPALLQELESGADAAGWRERIEHAANGVDRLTAWAGWTVSMLAPSRTLKDICREAAAEPPMADLKQAGDAHRRSALRSLMRRMADAGELRPGLAAEDAADRAWILTGIEVYLAGVDCGWDDDRITTWLAETLVRQLLP</sequence>
<feature type="DNA-binding region" description="H-T-H motif" evidence="4">
    <location>
        <begin position="38"/>
        <end position="57"/>
    </location>
</feature>
<keyword evidence="1" id="KW-0805">Transcription regulation</keyword>
<evidence type="ECO:0000256" key="3">
    <source>
        <dbReference type="ARBA" id="ARBA00023163"/>
    </source>
</evidence>
<evidence type="ECO:0000256" key="1">
    <source>
        <dbReference type="ARBA" id="ARBA00023015"/>
    </source>
</evidence>
<dbReference type="InterPro" id="IPR001647">
    <property type="entry name" value="HTH_TetR"/>
</dbReference>
<evidence type="ECO:0000259" key="5">
    <source>
        <dbReference type="PROSITE" id="PS50977"/>
    </source>
</evidence>
<dbReference type="Pfam" id="PF00440">
    <property type="entry name" value="TetR_N"/>
    <property type="match status" value="1"/>
</dbReference>
<protein>
    <recommendedName>
        <fullName evidence="5">HTH tetR-type domain-containing protein</fullName>
    </recommendedName>
</protein>
<dbReference type="RefSeq" id="WP_284305092.1">
    <property type="nucleotide sequence ID" value="NZ_BSUO01000001.1"/>
</dbReference>
<dbReference type="EMBL" id="BSUO01000001">
    <property type="protein sequence ID" value="GMA41547.1"/>
    <property type="molecule type" value="Genomic_DNA"/>
</dbReference>
<keyword evidence="3" id="KW-0804">Transcription</keyword>
<dbReference type="SUPFAM" id="SSF46689">
    <property type="entry name" value="Homeodomain-like"/>
    <property type="match status" value="1"/>
</dbReference>